<dbReference type="RefSeq" id="WP_083989282.1">
    <property type="nucleotide sequence ID" value="NZ_DF968003.1"/>
</dbReference>
<gene>
    <name evidence="7" type="ORF">FFIC_260190</name>
</gene>
<dbReference type="InterPro" id="IPR036264">
    <property type="entry name" value="Bact_exopeptidase_dim_dom"/>
</dbReference>
<name>A0A0K8MH93_9LACO</name>
<dbReference type="InterPro" id="IPR002933">
    <property type="entry name" value="Peptidase_M20"/>
</dbReference>
<evidence type="ECO:0000256" key="4">
    <source>
        <dbReference type="ARBA" id="ARBA00022801"/>
    </source>
</evidence>
<dbReference type="PANTHER" id="PTHR43808:SF8">
    <property type="entry name" value="PEPTIDASE M20 DIMERISATION DOMAIN-CONTAINING PROTEIN"/>
    <property type="match status" value="1"/>
</dbReference>
<dbReference type="Proteomes" id="UP000253891">
    <property type="component" value="Unassembled WGS sequence"/>
</dbReference>
<proteinExistence type="inferred from homology"/>
<dbReference type="CDD" id="cd08659">
    <property type="entry name" value="M20_ArgE_DapE-like"/>
    <property type="match status" value="1"/>
</dbReference>
<dbReference type="Gene3D" id="3.30.70.360">
    <property type="match status" value="1"/>
</dbReference>
<dbReference type="Pfam" id="PF01546">
    <property type="entry name" value="Peptidase_M20"/>
    <property type="match status" value="1"/>
</dbReference>
<reference evidence="7 8" key="1">
    <citation type="journal article" date="2015" name="BMC Genomics">
        <title>Comparative genomics of Fructobacillus spp. and Leuconostoc spp. reveals niche-specific evolution of Fructobacillus spp.</title>
        <authorList>
            <person name="Endo A."/>
            <person name="Tanizawa Y."/>
            <person name="Tanaka N."/>
            <person name="Maeno S."/>
            <person name="Kumar H."/>
            <person name="Shiwa Y."/>
            <person name="Okada S."/>
            <person name="Yoshikawa H."/>
            <person name="Dicks L."/>
            <person name="Nakagawa J."/>
            <person name="Arita M."/>
        </authorList>
    </citation>
    <scope>NUCLEOTIDE SEQUENCE [LARGE SCALE GENOMIC DNA]</scope>
    <source>
        <strain evidence="7 8">JCM 12225</strain>
    </source>
</reference>
<evidence type="ECO:0000313" key="7">
    <source>
        <dbReference type="EMBL" id="GAO99905.1"/>
    </source>
</evidence>
<keyword evidence="8" id="KW-1185">Reference proteome</keyword>
<feature type="domain" description="Peptidase M20 dimerisation" evidence="6">
    <location>
        <begin position="210"/>
        <end position="316"/>
    </location>
</feature>
<dbReference type="GO" id="GO:0046872">
    <property type="term" value="F:metal ion binding"/>
    <property type="evidence" value="ECO:0007669"/>
    <property type="project" value="UniProtKB-KW"/>
</dbReference>
<dbReference type="PROSITE" id="PS00759">
    <property type="entry name" value="ARGE_DAPE_CPG2_2"/>
    <property type="match status" value="1"/>
</dbReference>
<dbReference type="InterPro" id="IPR001261">
    <property type="entry name" value="ArgE/DapE_CS"/>
</dbReference>
<comment type="cofactor">
    <cofactor evidence="1">
        <name>Zn(2+)</name>
        <dbReference type="ChEBI" id="CHEBI:29105"/>
    </cofactor>
</comment>
<keyword evidence="4" id="KW-0378">Hydrolase</keyword>
<keyword evidence="3" id="KW-0479">Metal-binding</keyword>
<dbReference type="OrthoDB" id="9792335at2"/>
<dbReference type="Pfam" id="PF07687">
    <property type="entry name" value="M20_dimer"/>
    <property type="match status" value="1"/>
</dbReference>
<dbReference type="STRING" id="157463.GCA_001047075_00822"/>
<keyword evidence="5" id="KW-0862">Zinc</keyword>
<dbReference type="AlphaFoldDB" id="A0A0K8MH93"/>
<evidence type="ECO:0000256" key="2">
    <source>
        <dbReference type="ARBA" id="ARBA00006247"/>
    </source>
</evidence>
<dbReference type="InterPro" id="IPR050072">
    <property type="entry name" value="Peptidase_M20A"/>
</dbReference>
<accession>A0A0K8MH93</accession>
<evidence type="ECO:0000256" key="1">
    <source>
        <dbReference type="ARBA" id="ARBA00001947"/>
    </source>
</evidence>
<dbReference type="SUPFAM" id="SSF53187">
    <property type="entry name" value="Zn-dependent exopeptidases"/>
    <property type="match status" value="1"/>
</dbReference>
<sequence>MDFDQSKDLLKDLIAIETVGGNEGEMASYLAEFLTANGIKNQIFELKPGRYNLVAEIGDQPSPVLVFEGHQDVVSLVDPDQWTHAPFGSEIVGKKLYGRGSSDMKGGLAAEITAIVNLKESGQPINGTIRLLVTVGEESSRYDHMQGAQYFADNGYLDDVTAMIVGEPSSLPLDWLNSEAKSKPFSLTAFERASLMAANHNSEQFMVNFSHRGSVTYEVRATGKAAHSSTPELGINAIDSLMQFYNAQEEYFQTFSAVDPVLGPTTPVVTKITGGNQLNSVPATASVFGKIRTIPAESNQDIEADLRALVDRVNQETEADLAFHLIGSKMPVSGSADNPLMQNLQRLGEEYLHQTVPLGGMKAETDGSEYFKRNPDLAIAVFGPGNMTAHQIDEYLDLDNFAAFIQIYEEAARDFFAPTGIVESDQGPAAVNNAGSLG</sequence>
<dbReference type="PANTHER" id="PTHR43808">
    <property type="entry name" value="ACETYLORNITHINE DEACETYLASE"/>
    <property type="match status" value="1"/>
</dbReference>
<evidence type="ECO:0000259" key="6">
    <source>
        <dbReference type="Pfam" id="PF07687"/>
    </source>
</evidence>
<evidence type="ECO:0000313" key="8">
    <source>
        <dbReference type="Proteomes" id="UP000253891"/>
    </source>
</evidence>
<protein>
    <submittedName>
        <fullName evidence="7">Peptidase, ArgE/DapE family</fullName>
    </submittedName>
</protein>
<dbReference type="SUPFAM" id="SSF55031">
    <property type="entry name" value="Bacterial exopeptidase dimerisation domain"/>
    <property type="match status" value="1"/>
</dbReference>
<evidence type="ECO:0000256" key="3">
    <source>
        <dbReference type="ARBA" id="ARBA00022723"/>
    </source>
</evidence>
<dbReference type="GO" id="GO:0016787">
    <property type="term" value="F:hydrolase activity"/>
    <property type="evidence" value="ECO:0007669"/>
    <property type="project" value="UniProtKB-KW"/>
</dbReference>
<dbReference type="InterPro" id="IPR011650">
    <property type="entry name" value="Peptidase_M20_dimer"/>
</dbReference>
<dbReference type="EMBL" id="DF968003">
    <property type="protein sequence ID" value="GAO99905.1"/>
    <property type="molecule type" value="Genomic_DNA"/>
</dbReference>
<comment type="similarity">
    <text evidence="2">Belongs to the peptidase M20A family.</text>
</comment>
<organism evidence="7 8">
    <name type="scientific">Fructobacillus ficulneus</name>
    <dbReference type="NCBI Taxonomy" id="157463"/>
    <lineage>
        <taxon>Bacteria</taxon>
        <taxon>Bacillati</taxon>
        <taxon>Bacillota</taxon>
        <taxon>Bacilli</taxon>
        <taxon>Lactobacillales</taxon>
        <taxon>Lactobacillaceae</taxon>
        <taxon>Fructobacillus</taxon>
    </lineage>
</organism>
<evidence type="ECO:0000256" key="5">
    <source>
        <dbReference type="ARBA" id="ARBA00022833"/>
    </source>
</evidence>
<dbReference type="Gene3D" id="3.40.630.10">
    <property type="entry name" value="Zn peptidases"/>
    <property type="match status" value="1"/>
</dbReference>
<dbReference type="NCBIfam" id="NF006365">
    <property type="entry name" value="PRK08588.1"/>
    <property type="match status" value="1"/>
</dbReference>